<dbReference type="PANTHER" id="PTHR15036">
    <property type="entry name" value="PIKACHURIN-LIKE PROTEIN"/>
    <property type="match status" value="1"/>
</dbReference>
<keyword evidence="1" id="KW-1015">Disulfide bond</keyword>
<dbReference type="InterPro" id="IPR001791">
    <property type="entry name" value="Laminin_G"/>
</dbReference>
<evidence type="ECO:0000256" key="1">
    <source>
        <dbReference type="ARBA" id="ARBA00023157"/>
    </source>
</evidence>
<keyword evidence="6" id="KW-1185">Reference proteome</keyword>
<accession>A0A8C4QHF6</accession>
<dbReference type="Ensembl" id="ENSEBUT00000016027.1">
    <property type="protein sequence ID" value="ENSEBUP00000015451.1"/>
    <property type="gene ID" value="ENSEBUG00000009730.1"/>
</dbReference>
<evidence type="ECO:0000259" key="4">
    <source>
        <dbReference type="PROSITE" id="PS50026"/>
    </source>
</evidence>
<feature type="domain" description="Laminin G" evidence="3">
    <location>
        <begin position="415"/>
        <end position="734"/>
    </location>
</feature>
<name>A0A8C4QHF6_EPTBU</name>
<dbReference type="Gene3D" id="2.10.25.10">
    <property type="entry name" value="Laminin"/>
    <property type="match status" value="2"/>
</dbReference>
<organism evidence="5 6">
    <name type="scientific">Eptatretus burgeri</name>
    <name type="common">Inshore hagfish</name>
    <dbReference type="NCBI Taxonomy" id="7764"/>
    <lineage>
        <taxon>Eukaryota</taxon>
        <taxon>Metazoa</taxon>
        <taxon>Chordata</taxon>
        <taxon>Craniata</taxon>
        <taxon>Vertebrata</taxon>
        <taxon>Cyclostomata</taxon>
        <taxon>Myxini</taxon>
        <taxon>Myxiniformes</taxon>
        <taxon>Myxinidae</taxon>
        <taxon>Eptatretinae</taxon>
        <taxon>Eptatretus</taxon>
    </lineage>
</organism>
<keyword evidence="2" id="KW-0245">EGF-like domain</keyword>
<dbReference type="AlphaFoldDB" id="A0A8C4QHF6"/>
<evidence type="ECO:0000313" key="6">
    <source>
        <dbReference type="Proteomes" id="UP000694388"/>
    </source>
</evidence>
<dbReference type="InterPro" id="IPR050372">
    <property type="entry name" value="Neurexin-related_CASP"/>
</dbReference>
<reference evidence="5" key="2">
    <citation type="submission" date="2025-09" db="UniProtKB">
        <authorList>
            <consortium name="Ensembl"/>
        </authorList>
    </citation>
    <scope>IDENTIFICATION</scope>
</reference>
<feature type="domain" description="Laminin G" evidence="3">
    <location>
        <begin position="177"/>
        <end position="369"/>
    </location>
</feature>
<feature type="domain" description="EGF-like" evidence="4">
    <location>
        <begin position="373"/>
        <end position="410"/>
    </location>
</feature>
<evidence type="ECO:0000256" key="2">
    <source>
        <dbReference type="PROSITE-ProRule" id="PRU00076"/>
    </source>
</evidence>
<reference evidence="5" key="1">
    <citation type="submission" date="2025-08" db="UniProtKB">
        <authorList>
            <consortium name="Ensembl"/>
        </authorList>
    </citation>
    <scope>IDENTIFICATION</scope>
</reference>
<comment type="caution">
    <text evidence="2">Lacks conserved residue(s) required for the propagation of feature annotation.</text>
</comment>
<proteinExistence type="predicted"/>
<dbReference type="PROSITE" id="PS50026">
    <property type="entry name" value="EGF_3"/>
    <property type="match status" value="2"/>
</dbReference>
<feature type="domain" description="Laminin G" evidence="3">
    <location>
        <begin position="1"/>
        <end position="170"/>
    </location>
</feature>
<dbReference type="Pfam" id="PF00008">
    <property type="entry name" value="EGF"/>
    <property type="match status" value="1"/>
</dbReference>
<protein>
    <submittedName>
        <fullName evidence="5">Neurexin 3a</fullName>
    </submittedName>
</protein>
<sequence>MATSPIQSSSDEISLWFKTLQRNGLILHTGKAADYVNLALKAGAVSLVINLGSGAFEALVEPVTGKFNDDGWHQVKVERNLRQVTISVDGVLTSTGYTQEDYTMLGSDDFFYVGGSPNTADLPGSPISNNFMGCLREVIYKNNEQKLELSRMAKEGDPKMKVVGDVAFTCENVPALEPITFESPDAYITLPEWKTKRTGSISFDFSTTEPNGPILYTQGRAPEVVHGEDTRNRKGDFFAMELFDGFLYMLLDMGSGTIRMKASELKVNDGDWYHVDFQRDGRTGSVSVNSQRSPFTASGESEILDLDAVMFLGGLPPSRISRPLPTELWTALLGYGYVGCVRDMFVDGQSKDIRQLAEEQAAAGVKPFCAKASLQNCGSGPCRHGGVCREGWNRFVCDCTATGYTGRTCEREASMLSYDGSMYMKVVMPTVMHTEAEDVALRFHSPRAYGLLLATTSQDSGDTLRLELDSAQVKLTVNLDCVRIKCNPSKGPEVMHAGRDLNDDQWHTVQVVRRGKLITLSVDDADQSAMFGDHTRLEFHNIETGIMTERQFSSTIPSNFVGHLQSVIVNSMSYIDLCKNGDIDFCELNARFGKRPIIADPITFKSKGSYLALPTLQAYSSMYLFFQFKSTSPDGLILYNSGDASDFITIELVKGEESGKKSNILSTLSNKPLRPVPSELYIGGLELSMFSRLPKLVISREGFSGCLASLDLNGHLPDLLKEARRRSTHIDRGCEVVPDTTCREHSCANYGACMQQWGGISCDCRMTSYIGAFCTDRKSHGACILEAHLTNASSKNILVNLTFQYETSRKLNILSRYYAHTL</sequence>
<dbReference type="InterPro" id="IPR000742">
    <property type="entry name" value="EGF"/>
</dbReference>
<dbReference type="Gene3D" id="2.60.120.200">
    <property type="match status" value="5"/>
</dbReference>
<dbReference type="Pfam" id="PF02210">
    <property type="entry name" value="Laminin_G_2"/>
    <property type="match status" value="3"/>
</dbReference>
<dbReference type="PROSITE" id="PS50025">
    <property type="entry name" value="LAM_G_DOMAIN"/>
    <property type="match status" value="3"/>
</dbReference>
<dbReference type="SMART" id="SM00282">
    <property type="entry name" value="LamG"/>
    <property type="match status" value="4"/>
</dbReference>
<evidence type="ECO:0000313" key="5">
    <source>
        <dbReference type="Ensembl" id="ENSEBUP00000015451.1"/>
    </source>
</evidence>
<dbReference type="GeneTree" id="ENSGT00940000154618"/>
<dbReference type="CDD" id="cd00054">
    <property type="entry name" value="EGF_CA"/>
    <property type="match status" value="1"/>
</dbReference>
<evidence type="ECO:0000259" key="3">
    <source>
        <dbReference type="PROSITE" id="PS50025"/>
    </source>
</evidence>
<dbReference type="GO" id="GO:0016020">
    <property type="term" value="C:membrane"/>
    <property type="evidence" value="ECO:0007669"/>
    <property type="project" value="UniProtKB-SubCell"/>
</dbReference>
<dbReference type="Proteomes" id="UP000694388">
    <property type="component" value="Unplaced"/>
</dbReference>
<dbReference type="OMA" id="STHIDRG"/>
<dbReference type="PANTHER" id="PTHR15036:SF89">
    <property type="entry name" value="NEUREXIN 1, ISOFORM F"/>
    <property type="match status" value="1"/>
</dbReference>
<dbReference type="CDD" id="cd00110">
    <property type="entry name" value="LamG"/>
    <property type="match status" value="4"/>
</dbReference>
<dbReference type="SMART" id="SM00181">
    <property type="entry name" value="EGF"/>
    <property type="match status" value="2"/>
</dbReference>
<dbReference type="SUPFAM" id="SSF49899">
    <property type="entry name" value="Concanavalin A-like lectins/glucanases"/>
    <property type="match status" value="4"/>
</dbReference>
<dbReference type="InterPro" id="IPR013320">
    <property type="entry name" value="ConA-like_dom_sf"/>
</dbReference>
<feature type="domain" description="EGF-like" evidence="4">
    <location>
        <begin position="738"/>
        <end position="775"/>
    </location>
</feature>